<protein>
    <recommendedName>
        <fullName evidence="3">TIGR00299 family protein</fullName>
    </recommendedName>
</protein>
<proteinExistence type="predicted"/>
<dbReference type="Gene3D" id="3.30.70.1380">
    <property type="entry name" value="Transcriptional regulatory protein pf0864 domain like"/>
    <property type="match status" value="1"/>
</dbReference>
<dbReference type="Gene3D" id="3.10.20.300">
    <property type="entry name" value="mk0293 like domain"/>
    <property type="match status" value="1"/>
</dbReference>
<evidence type="ECO:0000256" key="1">
    <source>
        <dbReference type="ARBA" id="ARBA00022596"/>
    </source>
</evidence>
<keyword evidence="1" id="KW-0533">Nickel</keyword>
<organism evidence="2">
    <name type="scientific">marine metagenome</name>
    <dbReference type="NCBI Taxonomy" id="408172"/>
    <lineage>
        <taxon>unclassified sequences</taxon>
        <taxon>metagenomes</taxon>
        <taxon>ecological metagenomes</taxon>
    </lineage>
</organism>
<dbReference type="InterPro" id="IPR002822">
    <property type="entry name" value="Ni_insertion"/>
</dbReference>
<dbReference type="NCBIfam" id="TIGR00299">
    <property type="entry name" value="nickel pincer cofactor biosynthesis protein LarC"/>
    <property type="match status" value="1"/>
</dbReference>
<reference evidence="2" key="1">
    <citation type="submission" date="2018-05" db="EMBL/GenBank/DDBJ databases">
        <authorList>
            <person name="Lanie J.A."/>
            <person name="Ng W.-L."/>
            <person name="Kazmierczak K.M."/>
            <person name="Andrzejewski T.M."/>
            <person name="Davidsen T.M."/>
            <person name="Wayne K.J."/>
            <person name="Tettelin H."/>
            <person name="Glass J.I."/>
            <person name="Rusch D."/>
            <person name="Podicherti R."/>
            <person name="Tsui H.-C.T."/>
            <person name="Winkler M.E."/>
        </authorList>
    </citation>
    <scope>NUCLEOTIDE SEQUENCE</scope>
</reference>
<dbReference type="PANTHER" id="PTHR36566">
    <property type="entry name" value="NICKEL INSERTION PROTEIN-RELATED"/>
    <property type="match status" value="1"/>
</dbReference>
<accession>A0A382EGU7</accession>
<dbReference type="PANTHER" id="PTHR36566:SF1">
    <property type="entry name" value="PYRIDINIUM-3,5-BISTHIOCARBOXYLIC ACID MONONUCLEOTIDE NICKEL INSERTION PROTEIN"/>
    <property type="match status" value="1"/>
</dbReference>
<evidence type="ECO:0008006" key="3">
    <source>
        <dbReference type="Google" id="ProtNLM"/>
    </source>
</evidence>
<dbReference type="AlphaFoldDB" id="A0A382EGU7"/>
<evidence type="ECO:0000313" key="2">
    <source>
        <dbReference type="EMBL" id="SVB49619.1"/>
    </source>
</evidence>
<sequence length="378" mass="40723">MLLGAIIDSGLALHELVDTLQKLPLEGYSITSRQEERGHIRGTHVTVDIDSEKGSGYSIRDFIEIIEASSLQVSIKSKAKEILNRIELAESRVHGEGHPLKELGDIDTIIDVVGVVSGLEALGIDQLYCSPLPSGWGVTSSREGPLTVPAPATMELLVMAKALIAPPKGPYSQAGELVTPTGAAIITTLASFDPPPMIIEAVGHGIGTKDMPTIPNVLSLWIGSAKTASSMTNLSLLETNVDDSTPEILGYLQESLLTHGALDVWFTPIQMKKNRPAVALSALCYPDMEAILTKIILAESSTLGVRINSLRRFESEREVITVETELGPARVKLKKTDAKITGISPEFEDCKEISISTGIPLQEVFRIIEGKARKSLEM</sequence>
<name>A0A382EGU7_9ZZZZ</name>
<dbReference type="Pfam" id="PF01969">
    <property type="entry name" value="Ni_insertion"/>
    <property type="match status" value="1"/>
</dbReference>
<gene>
    <name evidence="2" type="ORF">METZ01_LOCUS202473</name>
</gene>
<dbReference type="EMBL" id="UINC01044322">
    <property type="protein sequence ID" value="SVB49619.1"/>
    <property type="molecule type" value="Genomic_DNA"/>
</dbReference>